<keyword evidence="2" id="KW-0812">Transmembrane</keyword>
<dbReference type="InterPro" id="IPR013094">
    <property type="entry name" value="AB_hydrolase_3"/>
</dbReference>
<dbReference type="Pfam" id="PF07859">
    <property type="entry name" value="Abhydrolase_3"/>
    <property type="match status" value="1"/>
</dbReference>
<evidence type="ECO:0000259" key="3">
    <source>
        <dbReference type="Pfam" id="PF07859"/>
    </source>
</evidence>
<evidence type="ECO:0000313" key="4">
    <source>
        <dbReference type="EMBL" id="KAK8099972.1"/>
    </source>
</evidence>
<dbReference type="PANTHER" id="PTHR48081:SF8">
    <property type="entry name" value="ALPHA_BETA HYDROLASE FOLD-3 DOMAIN-CONTAINING PROTEIN-RELATED"/>
    <property type="match status" value="1"/>
</dbReference>
<sequence>MSSSIWSSLPFVAIWSVGYWAVHVPHLLFLSLRNTIKPLRPVPQWSYRLSMGTAVLRAVFRYIGALRYQQPLQLTPGRSGDRFVRIAPPADASLFRGVFGAPSAMAKPAPVSAVWSPAPVVAPSSSHPSDGRRRKVVIYAAGGAFVTGFDPEMSSRFTSALVTSEHFGATNLLFVQYRLATRADPFPGGVLDLFTAYQHVLGLGVAPADIVLIGDSAGGNLVLALLRYLVDQKLPQPGGALVFSPWVEITREAVVKIEHSHTNRYDIMDVPVLFWGVDAYRPKGKALTQEEEGYISPMDHPFRLETPLYIEAGGAEGLLESIVTFAGQMADVKGNRVQFHITEDMPHDFFVAYPFIGAKKESCEALKRAKLFLEG</sequence>
<gene>
    <name evidence="4" type="ORF">PG999_010346</name>
</gene>
<dbReference type="Gene3D" id="3.40.50.1820">
    <property type="entry name" value="alpha/beta hydrolase"/>
    <property type="match status" value="1"/>
</dbReference>
<evidence type="ECO:0000313" key="5">
    <source>
        <dbReference type="Proteomes" id="UP001392437"/>
    </source>
</evidence>
<name>A0AAW0QHK0_9PEZI</name>
<dbReference type="PANTHER" id="PTHR48081">
    <property type="entry name" value="AB HYDROLASE SUPERFAMILY PROTEIN C4A8.06C"/>
    <property type="match status" value="1"/>
</dbReference>
<dbReference type="AlphaFoldDB" id="A0AAW0QHK0"/>
<evidence type="ECO:0000256" key="2">
    <source>
        <dbReference type="SAM" id="Phobius"/>
    </source>
</evidence>
<keyword evidence="1" id="KW-0378">Hydrolase</keyword>
<dbReference type="SUPFAM" id="SSF53474">
    <property type="entry name" value="alpha/beta-Hydrolases"/>
    <property type="match status" value="1"/>
</dbReference>
<keyword evidence="2" id="KW-0472">Membrane</keyword>
<evidence type="ECO:0000256" key="1">
    <source>
        <dbReference type="ARBA" id="ARBA00022801"/>
    </source>
</evidence>
<feature type="domain" description="Alpha/beta hydrolase fold-3" evidence="3">
    <location>
        <begin position="137"/>
        <end position="350"/>
    </location>
</feature>
<accession>A0AAW0QHK0</accession>
<keyword evidence="2" id="KW-1133">Transmembrane helix</keyword>
<reference evidence="4 5" key="1">
    <citation type="submission" date="2023-01" db="EMBL/GenBank/DDBJ databases">
        <title>Analysis of 21 Apiospora genomes using comparative genomics revels a genus with tremendous synthesis potential of carbohydrate active enzymes and secondary metabolites.</title>
        <authorList>
            <person name="Sorensen T."/>
        </authorList>
    </citation>
    <scope>NUCLEOTIDE SEQUENCE [LARGE SCALE GENOMIC DNA]</scope>
    <source>
        <strain evidence="4 5">CBS 117206</strain>
    </source>
</reference>
<organism evidence="4 5">
    <name type="scientific">Apiospora kogelbergensis</name>
    <dbReference type="NCBI Taxonomy" id="1337665"/>
    <lineage>
        <taxon>Eukaryota</taxon>
        <taxon>Fungi</taxon>
        <taxon>Dikarya</taxon>
        <taxon>Ascomycota</taxon>
        <taxon>Pezizomycotina</taxon>
        <taxon>Sordariomycetes</taxon>
        <taxon>Xylariomycetidae</taxon>
        <taxon>Amphisphaeriales</taxon>
        <taxon>Apiosporaceae</taxon>
        <taxon>Apiospora</taxon>
    </lineage>
</organism>
<dbReference type="InterPro" id="IPR029058">
    <property type="entry name" value="AB_hydrolase_fold"/>
</dbReference>
<keyword evidence="5" id="KW-1185">Reference proteome</keyword>
<protein>
    <recommendedName>
        <fullName evidence="3">Alpha/beta hydrolase fold-3 domain-containing protein</fullName>
    </recommendedName>
</protein>
<feature type="transmembrane region" description="Helical" evidence="2">
    <location>
        <begin position="12"/>
        <end position="32"/>
    </location>
</feature>
<comment type="caution">
    <text evidence="4">The sequence shown here is derived from an EMBL/GenBank/DDBJ whole genome shotgun (WGS) entry which is preliminary data.</text>
</comment>
<dbReference type="EMBL" id="JAQQWP010000009">
    <property type="protein sequence ID" value="KAK8099972.1"/>
    <property type="molecule type" value="Genomic_DNA"/>
</dbReference>
<dbReference type="InterPro" id="IPR050300">
    <property type="entry name" value="GDXG_lipolytic_enzyme"/>
</dbReference>
<proteinExistence type="predicted"/>
<dbReference type="Proteomes" id="UP001392437">
    <property type="component" value="Unassembled WGS sequence"/>
</dbReference>
<dbReference type="GO" id="GO:0016787">
    <property type="term" value="F:hydrolase activity"/>
    <property type="evidence" value="ECO:0007669"/>
    <property type="project" value="UniProtKB-KW"/>
</dbReference>